<dbReference type="Pfam" id="PF11124">
    <property type="entry name" value="Pho86"/>
    <property type="match status" value="1"/>
</dbReference>
<reference evidence="2 3" key="1">
    <citation type="submission" date="2017-04" db="EMBL/GenBank/DDBJ databases">
        <title>Draft genome of the yeast Clavispora lusitaniae type strain CBS 6936.</title>
        <authorList>
            <person name="Durrens P."/>
            <person name="Klopp C."/>
            <person name="Biteau N."/>
            <person name="Fitton-Ouhabi V."/>
            <person name="Dementhon K."/>
            <person name="Accoceberry I."/>
            <person name="Sherman D.J."/>
            <person name="Noel T."/>
        </authorList>
    </citation>
    <scope>NUCLEOTIDE SEQUENCE [LARGE SCALE GENOMIC DNA]</scope>
    <source>
        <strain evidence="2 3">CBS 6936</strain>
    </source>
</reference>
<name>A0AA91T291_CLALS</name>
<keyword evidence="1" id="KW-0472">Membrane</keyword>
<gene>
    <name evidence="2" type="ORF">A9F13_07g03564</name>
</gene>
<accession>A0AA91T291</accession>
<protein>
    <submittedName>
        <fullName evidence="2">Inorganic phosphate transporter</fullName>
    </submittedName>
</protein>
<comment type="caution">
    <text evidence="2">The sequence shown here is derived from an EMBL/GenBank/DDBJ whole genome shotgun (WGS) entry which is preliminary data.</text>
</comment>
<feature type="transmembrane region" description="Helical" evidence="1">
    <location>
        <begin position="53"/>
        <end position="75"/>
    </location>
</feature>
<dbReference type="EMBL" id="LYUB02000007">
    <property type="protein sequence ID" value="OVF08866.1"/>
    <property type="molecule type" value="Genomic_DNA"/>
</dbReference>
<keyword evidence="1" id="KW-1133">Transmembrane helix</keyword>
<dbReference type="AlphaFoldDB" id="A0AA91T291"/>
<keyword evidence="1" id="KW-0812">Transmembrane</keyword>
<feature type="transmembrane region" description="Helical" evidence="1">
    <location>
        <begin position="97"/>
        <end position="120"/>
    </location>
</feature>
<evidence type="ECO:0000256" key="1">
    <source>
        <dbReference type="SAM" id="Phobius"/>
    </source>
</evidence>
<dbReference type="Proteomes" id="UP000195602">
    <property type="component" value="Unassembled WGS sequence"/>
</dbReference>
<proteinExistence type="predicted"/>
<organism evidence="2 3">
    <name type="scientific">Clavispora lusitaniae</name>
    <name type="common">Candida lusitaniae</name>
    <dbReference type="NCBI Taxonomy" id="36911"/>
    <lineage>
        <taxon>Eukaryota</taxon>
        <taxon>Fungi</taxon>
        <taxon>Dikarya</taxon>
        <taxon>Ascomycota</taxon>
        <taxon>Saccharomycotina</taxon>
        <taxon>Pichiomycetes</taxon>
        <taxon>Metschnikowiaceae</taxon>
        <taxon>Clavispora</taxon>
    </lineage>
</organism>
<sequence length="336" mass="38135">MVKQVELNLSTPLKAEADPTIKPIPLEPALATAALTLHGDFYRQLQSKANHHIFWHPITQFVLTSTLCGFAYYTYSELIEISDSIPEFLFLAWNNKYLVSSFFPVIIFLIGTIGIISFLVTDEFRVVSDSLTDDATMSKIFRFPLRIYANYDENDKSQNSLAFIESASQSTELIEYRESPIAIVTVIPLPDKSTSEVFYARITGLHVRKVYAKAGLQNELMEIAKLKAKSLCSRYVADNKIKTKSMRIVLLAEGYTTDSIMTKIFKENNFKALESTTNVNPFSDKQSADTILKLIPVSFLMKIFGIYRVTYELELESTIENVPKKNSKTTARKRKN</sequence>
<evidence type="ECO:0000313" key="3">
    <source>
        <dbReference type="Proteomes" id="UP000195602"/>
    </source>
</evidence>
<dbReference type="KEGG" id="clus:A9F13_07g03564"/>
<dbReference type="InterPro" id="IPR024297">
    <property type="entry name" value="Pho86"/>
</dbReference>
<evidence type="ECO:0000313" key="2">
    <source>
        <dbReference type="EMBL" id="OVF08866.1"/>
    </source>
</evidence>